<keyword evidence="11" id="KW-1185">Reference proteome</keyword>
<dbReference type="EMBL" id="JBHLTL010000001">
    <property type="protein sequence ID" value="MFC0587963.1"/>
    <property type="molecule type" value="Genomic_DNA"/>
</dbReference>
<comment type="caution">
    <text evidence="10">The sequence shown here is derived from an EMBL/GenBank/DDBJ whole genome shotgun (WGS) entry which is preliminary data.</text>
</comment>
<name>A0ABV6PFW4_9SPHN</name>
<dbReference type="RefSeq" id="WP_379479481.1">
    <property type="nucleotide sequence ID" value="NZ_JBHLTL010000001.1"/>
</dbReference>
<keyword evidence="2" id="KW-1003">Cell membrane</keyword>
<dbReference type="PANTHER" id="PTHR33908:SF11">
    <property type="entry name" value="MEMBRANE PROTEIN"/>
    <property type="match status" value="1"/>
</dbReference>
<reference evidence="10 11" key="1">
    <citation type="submission" date="2024-09" db="EMBL/GenBank/DDBJ databases">
        <authorList>
            <person name="Sun Q."/>
            <person name="Mori K."/>
        </authorList>
    </citation>
    <scope>NUCLEOTIDE SEQUENCE [LARGE SCALE GENOMIC DNA]</scope>
    <source>
        <strain evidence="10 11">NCAIM B.02537</strain>
    </source>
</reference>
<evidence type="ECO:0000256" key="1">
    <source>
        <dbReference type="ARBA" id="ARBA00004651"/>
    </source>
</evidence>
<protein>
    <submittedName>
        <fullName evidence="10">Phospholipid carrier-dependent glycosyltransferase</fullName>
    </submittedName>
</protein>
<dbReference type="PANTHER" id="PTHR33908">
    <property type="entry name" value="MANNOSYLTRANSFERASE YKCB-RELATED"/>
    <property type="match status" value="1"/>
</dbReference>
<feature type="domain" description="Glycosyltransferase RgtA/B/C/D-like" evidence="9">
    <location>
        <begin position="60"/>
        <end position="194"/>
    </location>
</feature>
<accession>A0ABV6PFW4</accession>
<keyword evidence="3" id="KW-0328">Glycosyltransferase</keyword>
<sequence>MGARFTSDKDPWDWCAVLAVAFLALAWWRLQIPSKIYFDEVHYVNAARKMLQGLRVNAEHPMLGKTIIAAAIRLLGDTPLHWRIPSVICGGVGLYAFSRLVWFISGNARTTVMALFLVATDFAWFIQSRIAMLDMIMAAFGMIALWQFAAAVRLPQQGRWRLGLSGLFTGLAMGAKWSFAPALVLPGLVFLVLRLRHGPRLLTATRGAPVPGISLVEAGLWLGLLPAAVYWLTFWPAFHWTPNPVNPWDPIGWHREMLRLQDSVVKLHPYRSKWYQWVIDWRAVWYLYQPIDGAQRGIVLIGNPFTMLAGLPALLWALWAGIWRHRRDALTFAVLYLVTLLFWALSGKPIQFYYHYLLPGTFLMACLALALDDLWQRRDRWRWLAPAALALSAGMFAWFFPIISAWPLCCGRPSFQFWMWLHSWR</sequence>
<evidence type="ECO:0000259" key="9">
    <source>
        <dbReference type="Pfam" id="PF13231"/>
    </source>
</evidence>
<keyword evidence="5 8" id="KW-0812">Transmembrane</keyword>
<feature type="transmembrane region" description="Helical" evidence="8">
    <location>
        <begin position="131"/>
        <end position="154"/>
    </location>
</feature>
<evidence type="ECO:0000256" key="6">
    <source>
        <dbReference type="ARBA" id="ARBA00022989"/>
    </source>
</evidence>
<dbReference type="InterPro" id="IPR050297">
    <property type="entry name" value="LipidA_mod_glycosyltrf_83"/>
</dbReference>
<evidence type="ECO:0000256" key="5">
    <source>
        <dbReference type="ARBA" id="ARBA00022692"/>
    </source>
</evidence>
<gene>
    <name evidence="10" type="ORF">ACFFF7_00890</name>
</gene>
<feature type="transmembrane region" description="Helical" evidence="8">
    <location>
        <begin position="12"/>
        <end position="30"/>
    </location>
</feature>
<evidence type="ECO:0000256" key="2">
    <source>
        <dbReference type="ARBA" id="ARBA00022475"/>
    </source>
</evidence>
<evidence type="ECO:0000313" key="10">
    <source>
        <dbReference type="EMBL" id="MFC0587963.1"/>
    </source>
</evidence>
<proteinExistence type="predicted"/>
<evidence type="ECO:0000256" key="3">
    <source>
        <dbReference type="ARBA" id="ARBA00022676"/>
    </source>
</evidence>
<feature type="transmembrane region" description="Helical" evidence="8">
    <location>
        <begin position="174"/>
        <end position="193"/>
    </location>
</feature>
<dbReference type="InterPro" id="IPR038731">
    <property type="entry name" value="RgtA/B/C-like"/>
</dbReference>
<comment type="subcellular location">
    <subcellularLocation>
        <location evidence="1">Cell membrane</location>
        <topology evidence="1">Multi-pass membrane protein</topology>
    </subcellularLocation>
</comment>
<feature type="transmembrane region" description="Helical" evidence="8">
    <location>
        <begin position="214"/>
        <end position="238"/>
    </location>
</feature>
<keyword evidence="6 8" id="KW-1133">Transmembrane helix</keyword>
<organism evidence="10 11">
    <name type="scientific">Novosphingobium aquiterrae</name>
    <dbReference type="NCBI Taxonomy" id="624388"/>
    <lineage>
        <taxon>Bacteria</taxon>
        <taxon>Pseudomonadati</taxon>
        <taxon>Pseudomonadota</taxon>
        <taxon>Alphaproteobacteria</taxon>
        <taxon>Sphingomonadales</taxon>
        <taxon>Sphingomonadaceae</taxon>
        <taxon>Novosphingobium</taxon>
    </lineage>
</organism>
<feature type="transmembrane region" description="Helical" evidence="8">
    <location>
        <begin position="329"/>
        <end position="346"/>
    </location>
</feature>
<evidence type="ECO:0000256" key="4">
    <source>
        <dbReference type="ARBA" id="ARBA00022679"/>
    </source>
</evidence>
<keyword evidence="7 8" id="KW-0472">Membrane</keyword>
<feature type="transmembrane region" description="Helical" evidence="8">
    <location>
        <begin position="352"/>
        <end position="371"/>
    </location>
</feature>
<evidence type="ECO:0000313" key="11">
    <source>
        <dbReference type="Proteomes" id="UP001589943"/>
    </source>
</evidence>
<feature type="transmembrane region" description="Helical" evidence="8">
    <location>
        <begin position="383"/>
        <end position="406"/>
    </location>
</feature>
<evidence type="ECO:0000256" key="7">
    <source>
        <dbReference type="ARBA" id="ARBA00023136"/>
    </source>
</evidence>
<feature type="transmembrane region" description="Helical" evidence="8">
    <location>
        <begin position="298"/>
        <end position="322"/>
    </location>
</feature>
<dbReference type="Proteomes" id="UP001589943">
    <property type="component" value="Unassembled WGS sequence"/>
</dbReference>
<dbReference type="Pfam" id="PF13231">
    <property type="entry name" value="PMT_2"/>
    <property type="match status" value="1"/>
</dbReference>
<keyword evidence="4" id="KW-0808">Transferase</keyword>
<evidence type="ECO:0000256" key="8">
    <source>
        <dbReference type="SAM" id="Phobius"/>
    </source>
</evidence>